<dbReference type="EMBL" id="JAKMUV010000003">
    <property type="protein sequence ID" value="MCZ9304667.1"/>
    <property type="molecule type" value="Genomic_DNA"/>
</dbReference>
<organism evidence="3 4">
    <name type="scientific">Corynebacterium macclintockiae</name>
    <dbReference type="NCBI Taxonomy" id="2913501"/>
    <lineage>
        <taxon>Bacteria</taxon>
        <taxon>Bacillati</taxon>
        <taxon>Actinomycetota</taxon>
        <taxon>Actinomycetes</taxon>
        <taxon>Mycobacteriales</taxon>
        <taxon>Corynebacteriaceae</taxon>
        <taxon>Corynebacterium</taxon>
    </lineage>
</organism>
<feature type="signal peptide" evidence="2">
    <location>
        <begin position="1"/>
        <end position="20"/>
    </location>
</feature>
<dbReference type="RefSeq" id="WP_034968866.1">
    <property type="nucleotide sequence ID" value="NZ_CP180526.1"/>
</dbReference>
<dbReference type="GeneID" id="301812661"/>
<dbReference type="Proteomes" id="UP001146505">
    <property type="component" value="Unassembled WGS sequence"/>
</dbReference>
<evidence type="ECO:0000256" key="1">
    <source>
        <dbReference type="SAM" id="MobiDB-lite"/>
    </source>
</evidence>
<reference evidence="3" key="1">
    <citation type="submission" date="2022-02" db="EMBL/GenBank/DDBJ databases">
        <title>Corynebacterium sp. from urogenital microbiome.</title>
        <authorList>
            <person name="Cappelli E.A."/>
            <person name="Ribeiro T.G."/>
            <person name="Peixe L."/>
        </authorList>
    </citation>
    <scope>NUCLEOTIDE SEQUENCE</scope>
    <source>
        <strain evidence="3">C9Ua_112</strain>
    </source>
</reference>
<sequence>MSKTFSKSLLAVALSTTVVAALSNGAVASAANVVPGADTTGVVVFTDKQDLSVKVNAADATATAITGTVTNHTDSAFTCAGVQGKDTSAGDVTTSDLVAKSVEYYRNNLHYVAPNVDVKTPSLPLIGQLNLGTLNLGSSAGLLQGLGSLLGKANKDRNDISGEYSAARVAGHAGQIAKFTVAPQSTVDVKAALPAPSSGARTDFDAAAFIMCTKDGNNEGAYVFTGYEEGTVKPSRSAQGSSKGSAKGSSAMQGSSRGVLSSS</sequence>
<evidence type="ECO:0000313" key="4">
    <source>
        <dbReference type="Proteomes" id="UP001146505"/>
    </source>
</evidence>
<evidence type="ECO:0000256" key="2">
    <source>
        <dbReference type="SAM" id="SignalP"/>
    </source>
</evidence>
<keyword evidence="4" id="KW-1185">Reference proteome</keyword>
<feature type="compositionally biased region" description="Low complexity" evidence="1">
    <location>
        <begin position="235"/>
        <end position="256"/>
    </location>
</feature>
<name>A0A9X3M670_9CORY</name>
<protein>
    <recommendedName>
        <fullName evidence="5">Cell surface protein</fullName>
    </recommendedName>
</protein>
<feature type="region of interest" description="Disordered" evidence="1">
    <location>
        <begin position="232"/>
        <end position="263"/>
    </location>
</feature>
<dbReference type="AlphaFoldDB" id="A0A9X3M670"/>
<feature type="chain" id="PRO_5040753324" description="Cell surface protein" evidence="2">
    <location>
        <begin position="21"/>
        <end position="263"/>
    </location>
</feature>
<evidence type="ECO:0008006" key="5">
    <source>
        <dbReference type="Google" id="ProtNLM"/>
    </source>
</evidence>
<proteinExistence type="predicted"/>
<comment type="caution">
    <text evidence="3">The sequence shown here is derived from an EMBL/GenBank/DDBJ whole genome shotgun (WGS) entry which is preliminary data.</text>
</comment>
<keyword evidence="2" id="KW-0732">Signal</keyword>
<evidence type="ECO:0000313" key="3">
    <source>
        <dbReference type="EMBL" id="MCZ9304667.1"/>
    </source>
</evidence>
<accession>A0A9X3M670</accession>
<gene>
    <name evidence="3" type="ORF">L8U58_03820</name>
</gene>